<protein>
    <submittedName>
        <fullName evidence="4">Phospho-2-dehydro-3-deoxyheptonate aldolase</fullName>
    </submittedName>
</protein>
<proteinExistence type="predicted"/>
<dbReference type="Pfam" id="PF18152">
    <property type="entry name" value="DAHP_snth_FXD"/>
    <property type="match status" value="1"/>
</dbReference>
<evidence type="ECO:0000256" key="1">
    <source>
        <dbReference type="ARBA" id="ARBA00022679"/>
    </source>
</evidence>
<dbReference type="InterPro" id="IPR041071">
    <property type="entry name" value="DAHP_snth_FXD"/>
</dbReference>
<name>A0AA35WLL3_GEOBA</name>
<feature type="domain" description="DAHP synthetase I/KDSA" evidence="2">
    <location>
        <begin position="85"/>
        <end position="160"/>
    </location>
</feature>
<keyword evidence="1" id="KW-0808">Transferase</keyword>
<dbReference type="Gene3D" id="3.30.70.1140">
    <property type="entry name" value="Phospho-2-dehydro-3-deoxyheptonate aldolase, domain 1"/>
    <property type="match status" value="1"/>
</dbReference>
<comment type="caution">
    <text evidence="4">The sequence shown here is derived from an EMBL/GenBank/DDBJ whole genome shotgun (WGS) entry which is preliminary data.</text>
</comment>
<dbReference type="Pfam" id="PF00793">
    <property type="entry name" value="DAHP_synth_1"/>
    <property type="match status" value="1"/>
</dbReference>
<organism evidence="4 5">
    <name type="scientific">Geodia barretti</name>
    <name type="common">Barrett's horny sponge</name>
    <dbReference type="NCBI Taxonomy" id="519541"/>
    <lineage>
        <taxon>Eukaryota</taxon>
        <taxon>Metazoa</taxon>
        <taxon>Porifera</taxon>
        <taxon>Demospongiae</taxon>
        <taxon>Heteroscleromorpha</taxon>
        <taxon>Tetractinellida</taxon>
        <taxon>Astrophorina</taxon>
        <taxon>Geodiidae</taxon>
        <taxon>Geodia</taxon>
    </lineage>
</organism>
<dbReference type="AlphaFoldDB" id="A0AA35WLL3"/>
<accession>A0AA35WLL3</accession>
<feature type="domain" description="DAHP synthase ferredoxin-like" evidence="3">
    <location>
        <begin position="1"/>
        <end position="68"/>
    </location>
</feature>
<dbReference type="InterPro" id="IPR006218">
    <property type="entry name" value="DAHP1/KDSA"/>
</dbReference>
<dbReference type="InterPro" id="IPR052899">
    <property type="entry name" value="Class-I_DAHP_synthase"/>
</dbReference>
<gene>
    <name evidence="4" type="ORF">GBAR_LOCUS14983</name>
</gene>
<dbReference type="EMBL" id="CASHTH010002193">
    <property type="protein sequence ID" value="CAI8026003.1"/>
    <property type="molecule type" value="Genomic_DNA"/>
</dbReference>
<dbReference type="PANTHER" id="PTHR43018:SF2">
    <property type="entry name" value="PHOSPHO-2-DEHYDRO-3-DEOXYHEPTONATE ALDOLASE"/>
    <property type="match status" value="1"/>
</dbReference>
<dbReference type="GO" id="GO:0016740">
    <property type="term" value="F:transferase activity"/>
    <property type="evidence" value="ECO:0007669"/>
    <property type="project" value="UniProtKB-KW"/>
</dbReference>
<dbReference type="PANTHER" id="PTHR43018">
    <property type="entry name" value="PHOSPHO-2-DEHYDRO-3-DEOXYHEPTONATE ALDOLASE"/>
    <property type="match status" value="1"/>
</dbReference>
<keyword evidence="5" id="KW-1185">Reference proteome</keyword>
<evidence type="ECO:0000259" key="3">
    <source>
        <dbReference type="Pfam" id="PF18152"/>
    </source>
</evidence>
<reference evidence="4" key="1">
    <citation type="submission" date="2023-03" db="EMBL/GenBank/DDBJ databases">
        <authorList>
            <person name="Steffen K."/>
            <person name="Cardenas P."/>
        </authorList>
    </citation>
    <scope>NUCLEOTIDE SEQUENCE</scope>
</reference>
<dbReference type="Proteomes" id="UP001174909">
    <property type="component" value="Unassembled WGS sequence"/>
</dbReference>
<dbReference type="Gene3D" id="3.20.20.70">
    <property type="entry name" value="Aldolase class I"/>
    <property type="match status" value="1"/>
</dbReference>
<evidence type="ECO:0000313" key="5">
    <source>
        <dbReference type="Proteomes" id="UP001174909"/>
    </source>
</evidence>
<evidence type="ECO:0000259" key="2">
    <source>
        <dbReference type="Pfam" id="PF00793"/>
    </source>
</evidence>
<dbReference type="SUPFAM" id="SSF51569">
    <property type="entry name" value="Aldolase"/>
    <property type="match status" value="1"/>
</dbReference>
<sequence>MVIVMKAGAEQQSIDAVIAQIRTLNYTPHPIQGTERTVIAAIGDERGKHELQQLESMRGVDKIVPILEPYKLSGSEIRHGQRTKIQIGDVEIGGDTLILMAGPCSVESREQILESAEIVKESGAQILRGGAFKPRTSPYSFQGLGEEGLQYLAEARDKTGS</sequence>
<dbReference type="InterPro" id="IPR013785">
    <property type="entry name" value="Aldolase_TIM"/>
</dbReference>
<evidence type="ECO:0000313" key="4">
    <source>
        <dbReference type="EMBL" id="CAI8026003.1"/>
    </source>
</evidence>